<dbReference type="SUPFAM" id="SSF57362">
    <property type="entry name" value="BPTI-like"/>
    <property type="match status" value="1"/>
</dbReference>
<dbReference type="PROSITE" id="PS50279">
    <property type="entry name" value="BPTI_KUNITZ_2"/>
    <property type="match status" value="1"/>
</dbReference>
<accession>A0A811UMX6</accession>
<evidence type="ECO:0000256" key="2">
    <source>
        <dbReference type="ARBA" id="ARBA00022900"/>
    </source>
</evidence>
<keyword evidence="1" id="KW-0646">Protease inhibitor</keyword>
<reference evidence="6" key="1">
    <citation type="submission" date="2020-11" db="EMBL/GenBank/DDBJ databases">
        <authorList>
            <person name="Whitehead M."/>
        </authorList>
    </citation>
    <scope>NUCLEOTIDE SEQUENCE</scope>
    <source>
        <strain evidence="6">EGII</strain>
    </source>
</reference>
<dbReference type="CDD" id="cd00109">
    <property type="entry name" value="Kunitz-type"/>
    <property type="match status" value="1"/>
</dbReference>
<dbReference type="PROSITE" id="PS00280">
    <property type="entry name" value="BPTI_KUNITZ_1"/>
    <property type="match status" value="1"/>
</dbReference>
<evidence type="ECO:0000313" key="6">
    <source>
        <dbReference type="EMBL" id="CAD7000562.1"/>
    </source>
</evidence>
<dbReference type="PANTHER" id="PTHR10083">
    <property type="entry name" value="KUNITZ-TYPE PROTEASE INHIBITOR-RELATED"/>
    <property type="match status" value="1"/>
</dbReference>
<dbReference type="Pfam" id="PF00014">
    <property type="entry name" value="Kunitz_BPTI"/>
    <property type="match status" value="1"/>
</dbReference>
<keyword evidence="3" id="KW-1015">Disulfide bond</keyword>
<evidence type="ECO:0000313" key="7">
    <source>
        <dbReference type="Proteomes" id="UP000606786"/>
    </source>
</evidence>
<dbReference type="OrthoDB" id="4473401at2759"/>
<dbReference type="InterPro" id="IPR050098">
    <property type="entry name" value="TFPI/VKTCI-like"/>
</dbReference>
<keyword evidence="7" id="KW-1185">Reference proteome</keyword>
<organism evidence="6 7">
    <name type="scientific">Ceratitis capitata</name>
    <name type="common">Mediterranean fruit fly</name>
    <name type="synonym">Tephritis capitata</name>
    <dbReference type="NCBI Taxonomy" id="7213"/>
    <lineage>
        <taxon>Eukaryota</taxon>
        <taxon>Metazoa</taxon>
        <taxon>Ecdysozoa</taxon>
        <taxon>Arthropoda</taxon>
        <taxon>Hexapoda</taxon>
        <taxon>Insecta</taxon>
        <taxon>Pterygota</taxon>
        <taxon>Neoptera</taxon>
        <taxon>Endopterygota</taxon>
        <taxon>Diptera</taxon>
        <taxon>Brachycera</taxon>
        <taxon>Muscomorpha</taxon>
        <taxon>Tephritoidea</taxon>
        <taxon>Tephritidae</taxon>
        <taxon>Ceratitis</taxon>
        <taxon>Ceratitis</taxon>
    </lineage>
</organism>
<dbReference type="PANTHER" id="PTHR10083:SF374">
    <property type="entry name" value="BPTI_KUNITZ INHIBITOR DOMAIN-CONTAINING PROTEIN"/>
    <property type="match status" value="1"/>
</dbReference>
<dbReference type="AlphaFoldDB" id="A0A811UMX6"/>
<dbReference type="EMBL" id="CAJHJT010000012">
    <property type="protein sequence ID" value="CAD7000562.1"/>
    <property type="molecule type" value="Genomic_DNA"/>
</dbReference>
<keyword evidence="2" id="KW-0722">Serine protease inhibitor</keyword>
<dbReference type="Gene3D" id="4.10.410.10">
    <property type="entry name" value="Pancreatic trypsin inhibitor Kunitz domain"/>
    <property type="match status" value="1"/>
</dbReference>
<dbReference type="SMART" id="SM00131">
    <property type="entry name" value="KU"/>
    <property type="match status" value="1"/>
</dbReference>
<gene>
    <name evidence="6" type="ORF">CCAP1982_LOCUS9038</name>
</gene>
<sequence>MKLIFYFSILYICFFVYQTQAQCPNVPAFFSCLGPYHSGSSGSGCRAGTRWYYNTHTRSCISFHYYGCGGNSNRYCSLSACQQRCARG</sequence>
<dbReference type="GO" id="GO:0004867">
    <property type="term" value="F:serine-type endopeptidase inhibitor activity"/>
    <property type="evidence" value="ECO:0007669"/>
    <property type="project" value="UniProtKB-KW"/>
</dbReference>
<keyword evidence="4" id="KW-0732">Signal</keyword>
<feature type="signal peptide" evidence="4">
    <location>
        <begin position="1"/>
        <end position="21"/>
    </location>
</feature>
<evidence type="ECO:0000256" key="1">
    <source>
        <dbReference type="ARBA" id="ARBA00022690"/>
    </source>
</evidence>
<feature type="domain" description="BPTI/Kunitz inhibitor" evidence="5">
    <location>
        <begin position="32"/>
        <end position="85"/>
    </location>
</feature>
<dbReference type="Proteomes" id="UP000606786">
    <property type="component" value="Unassembled WGS sequence"/>
</dbReference>
<feature type="chain" id="PRO_5032583838" evidence="4">
    <location>
        <begin position="22"/>
        <end position="88"/>
    </location>
</feature>
<proteinExistence type="predicted"/>
<dbReference type="InterPro" id="IPR002223">
    <property type="entry name" value="Kunitz_BPTI"/>
</dbReference>
<comment type="caution">
    <text evidence="6">The sequence shown here is derived from an EMBL/GenBank/DDBJ whole genome shotgun (WGS) entry which is preliminary data.</text>
</comment>
<dbReference type="GO" id="GO:0005615">
    <property type="term" value="C:extracellular space"/>
    <property type="evidence" value="ECO:0007669"/>
    <property type="project" value="TreeGrafter"/>
</dbReference>
<evidence type="ECO:0000256" key="4">
    <source>
        <dbReference type="SAM" id="SignalP"/>
    </source>
</evidence>
<protein>
    <submittedName>
        <fullName evidence="6">(Mediterranean fruit fly) hypothetical protein</fullName>
    </submittedName>
</protein>
<name>A0A811UMX6_CERCA</name>
<dbReference type="InterPro" id="IPR036880">
    <property type="entry name" value="Kunitz_BPTI_sf"/>
</dbReference>
<dbReference type="PROSITE" id="PS51257">
    <property type="entry name" value="PROKAR_LIPOPROTEIN"/>
    <property type="match status" value="1"/>
</dbReference>
<dbReference type="InterPro" id="IPR020901">
    <property type="entry name" value="Prtase_inh_Kunz-CS"/>
</dbReference>
<evidence type="ECO:0000259" key="5">
    <source>
        <dbReference type="PROSITE" id="PS50279"/>
    </source>
</evidence>
<evidence type="ECO:0000256" key="3">
    <source>
        <dbReference type="ARBA" id="ARBA00023157"/>
    </source>
</evidence>